<protein>
    <recommendedName>
        <fullName evidence="3">DUF2190 family protein</fullName>
    </recommendedName>
</protein>
<evidence type="ECO:0000313" key="1">
    <source>
        <dbReference type="EMBL" id="OAI84880.1"/>
    </source>
</evidence>
<evidence type="ECO:0000313" key="2">
    <source>
        <dbReference type="Proteomes" id="UP000077752"/>
    </source>
</evidence>
<proteinExistence type="predicted"/>
<dbReference type="RefSeq" id="WP_064304664.1">
    <property type="nucleotide sequence ID" value="NZ_LUCV01000049.1"/>
</dbReference>
<dbReference type="Pfam" id="PF22758">
    <property type="entry name" value="Phage_cement"/>
    <property type="match status" value="1"/>
</dbReference>
<organism evidence="1 2">
    <name type="scientific">Pseudomonas putida</name>
    <name type="common">Arthrobacter siderocapsulatus</name>
    <dbReference type="NCBI Taxonomy" id="303"/>
    <lineage>
        <taxon>Bacteria</taxon>
        <taxon>Pseudomonadati</taxon>
        <taxon>Pseudomonadota</taxon>
        <taxon>Gammaproteobacteria</taxon>
        <taxon>Pseudomonadales</taxon>
        <taxon>Pseudomonadaceae</taxon>
        <taxon>Pseudomonas</taxon>
    </lineage>
</organism>
<comment type="caution">
    <text evidence="1">The sequence shown here is derived from an EMBL/GenBank/DDBJ whole genome shotgun (WGS) entry which is preliminary data.</text>
</comment>
<dbReference type="EMBL" id="LUCV01000049">
    <property type="protein sequence ID" value="OAI84880.1"/>
    <property type="molecule type" value="Genomic_DNA"/>
</dbReference>
<dbReference type="AlphaFoldDB" id="A0A177SD10"/>
<gene>
    <name evidence="1" type="ORF">AYO28_03085</name>
</gene>
<reference evidence="1 2" key="1">
    <citation type="submission" date="2016-03" db="EMBL/GenBank/DDBJ databases">
        <title>Draft Genome Assembly of Pseudomonas putida strain CBF10-2.</title>
        <authorList>
            <person name="Iyer R.S."/>
            <person name="Damania A."/>
        </authorList>
    </citation>
    <scope>NUCLEOTIDE SEQUENCE [LARGE SCALE GENOMIC DNA]</scope>
    <source>
        <strain evidence="1 2">CBF10-2</strain>
    </source>
</reference>
<evidence type="ECO:0008006" key="3">
    <source>
        <dbReference type="Google" id="ProtNLM"/>
    </source>
</evidence>
<dbReference type="InterPro" id="IPR054438">
    <property type="entry name" value="Struct_cement_gp24/gp6"/>
</dbReference>
<sequence length="142" mass="14626">MAVQDTYSESIRPAVPGQLVDMSPKTLISRTVEDANGIGFGLPAFQGVQDKGIKNTGTAAQFVGITVRERSLQAEANGFKQYDSARLITEGPVWVTAPAAVAAGSPVTLGGVLIPGARYDTSTTAANQVAQVRLGVVPAPSA</sequence>
<accession>A0A177SD10</accession>
<dbReference type="Proteomes" id="UP000077752">
    <property type="component" value="Unassembled WGS sequence"/>
</dbReference>
<name>A0A177SD10_PSEPU</name>